<organism evidence="3 4">
    <name type="scientific">Massilia cellulosiltytica</name>
    <dbReference type="NCBI Taxonomy" id="2683234"/>
    <lineage>
        <taxon>Bacteria</taxon>
        <taxon>Pseudomonadati</taxon>
        <taxon>Pseudomonadota</taxon>
        <taxon>Betaproteobacteria</taxon>
        <taxon>Burkholderiales</taxon>
        <taxon>Oxalobacteraceae</taxon>
        <taxon>Telluria group</taxon>
        <taxon>Massilia</taxon>
    </lineage>
</organism>
<evidence type="ECO:0000313" key="4">
    <source>
        <dbReference type="Proteomes" id="UP000443353"/>
    </source>
</evidence>
<dbReference type="InterPro" id="IPR053145">
    <property type="entry name" value="AB_hydrolase_Est10"/>
</dbReference>
<dbReference type="PANTHER" id="PTHR43265">
    <property type="entry name" value="ESTERASE ESTD"/>
    <property type="match status" value="1"/>
</dbReference>
<feature type="chain" id="PRO_5031029008" evidence="1">
    <location>
        <begin position="26"/>
        <end position="339"/>
    </location>
</feature>
<reference evidence="3 4" key="1">
    <citation type="submission" date="2019-12" db="EMBL/GenBank/DDBJ databases">
        <authorList>
            <person name="Li C."/>
            <person name="Zhao J."/>
        </authorList>
    </citation>
    <scope>NUCLEOTIDE SEQUENCE [LARGE SCALE GENOMIC DNA]</scope>
    <source>
        <strain evidence="3 4">NEAU-DD11</strain>
    </source>
</reference>
<protein>
    <submittedName>
        <fullName evidence="3">Prolyl oligopeptidase family serine peptidase</fullName>
    </submittedName>
</protein>
<accession>A0A7X3G3B2</accession>
<comment type="caution">
    <text evidence="3">The sequence shown here is derived from an EMBL/GenBank/DDBJ whole genome shotgun (WGS) entry which is preliminary data.</text>
</comment>
<gene>
    <name evidence="3" type="ORF">GPY61_18460</name>
</gene>
<name>A0A7X3G3B2_9BURK</name>
<evidence type="ECO:0000256" key="1">
    <source>
        <dbReference type="SAM" id="SignalP"/>
    </source>
</evidence>
<dbReference type="Proteomes" id="UP000443353">
    <property type="component" value="Unassembled WGS sequence"/>
</dbReference>
<dbReference type="InterPro" id="IPR029058">
    <property type="entry name" value="AB_hydrolase_fold"/>
</dbReference>
<dbReference type="Gene3D" id="3.40.50.1820">
    <property type="entry name" value="alpha/beta hydrolase"/>
    <property type="match status" value="1"/>
</dbReference>
<dbReference type="InterPro" id="IPR001375">
    <property type="entry name" value="Peptidase_S9_cat"/>
</dbReference>
<feature type="signal peptide" evidence="1">
    <location>
        <begin position="1"/>
        <end position="25"/>
    </location>
</feature>
<dbReference type="SUPFAM" id="SSF53474">
    <property type="entry name" value="alpha/beta-Hydrolases"/>
    <property type="match status" value="1"/>
</dbReference>
<sequence>MIAPMNKRLLAFVGGILLAASAVHAAPAAKQEPLELGKAAATRFTLQRDGAPDIRYVISQPPHKAPLVLFVQGSGCTPPFVGLGTPNRYSTVFNFVPLAQRGDYVVMVVDKPYQPDAPPQAPPGVATGCPAAFNANFSYDTWLDTLRGALRHALALPWVDGSRVLVFGVSEGAVMAAGLARALPEVTHVALIGGTGTSQLFDFFANAYRAGDRAGSGDDDTLARLRDIDATVDAINADPRSSVKFAWGHTYLRWSSFFAQAPGDNLVQSKARVWLASGMRDDSVPVLSTEVAYARLRALGRDVTFRRLPRAGHNLMAEGGSMADVQKEYDAIMAWFDRR</sequence>
<keyword evidence="1" id="KW-0732">Signal</keyword>
<proteinExistence type="predicted"/>
<evidence type="ECO:0000259" key="2">
    <source>
        <dbReference type="Pfam" id="PF00326"/>
    </source>
</evidence>
<keyword evidence="4" id="KW-1185">Reference proteome</keyword>
<dbReference type="PANTHER" id="PTHR43265:SF1">
    <property type="entry name" value="ESTERASE ESTD"/>
    <property type="match status" value="1"/>
</dbReference>
<evidence type="ECO:0000313" key="3">
    <source>
        <dbReference type="EMBL" id="MVW61917.1"/>
    </source>
</evidence>
<dbReference type="EMBL" id="WSES01000005">
    <property type="protein sequence ID" value="MVW61917.1"/>
    <property type="molecule type" value="Genomic_DNA"/>
</dbReference>
<feature type="domain" description="Peptidase S9 prolyl oligopeptidase catalytic" evidence="2">
    <location>
        <begin position="261"/>
        <end position="338"/>
    </location>
</feature>
<dbReference type="Pfam" id="PF00326">
    <property type="entry name" value="Peptidase_S9"/>
    <property type="match status" value="1"/>
</dbReference>
<dbReference type="AlphaFoldDB" id="A0A7X3G3B2"/>
<dbReference type="GO" id="GO:0052689">
    <property type="term" value="F:carboxylic ester hydrolase activity"/>
    <property type="evidence" value="ECO:0007669"/>
    <property type="project" value="TreeGrafter"/>
</dbReference>